<dbReference type="GO" id="GO:0005634">
    <property type="term" value="C:nucleus"/>
    <property type="evidence" value="ECO:0007669"/>
    <property type="project" value="TreeGrafter"/>
</dbReference>
<keyword evidence="6" id="KW-0520">NAD</keyword>
<dbReference type="SUPFAM" id="SSF52413">
    <property type="entry name" value="UDP-glucose/GDP-mannose dehydrogenase C-terminal domain"/>
    <property type="match status" value="1"/>
</dbReference>
<comment type="caution">
    <text evidence="10">The sequence shown here is derived from an EMBL/GenBank/DDBJ whole genome shotgun (WGS) entry which is preliminary data.</text>
</comment>
<evidence type="ECO:0000256" key="1">
    <source>
        <dbReference type="ARBA" id="ARBA00004701"/>
    </source>
</evidence>
<dbReference type="InterPro" id="IPR001732">
    <property type="entry name" value="UDP-Glc/GDP-Man_DH_N"/>
</dbReference>
<dbReference type="EMBL" id="JAWJWE010000005">
    <property type="protein sequence ID" value="KAK6634578.1"/>
    <property type="molecule type" value="Genomic_DNA"/>
</dbReference>
<sequence length="470" mass="52949">MPVKKICCLCYGRAGMAISTVVAVICPEIRVTVVLPNAEQVLQCNANQFSPFLYGANFIDYMRKCHNRNLFFTTNINASIIEADLIILVSDSEMKTYGDGKEQMVDLTQIQEMANLIAAHSESNKIIVESSNIPYRSAECIREILNSNKLPEVEFQVLSIPSFYDEGCSFGSLLEPELVLIGVEDTPETAIAVKELTIIFERWIDPERVYIGNERLVELGKLFIRAVIAQRLTNVFALAAVCEKVGANFLHVMKVISNDPRIGFHPKNIPFNLEDFSRVVSTLTHVADSVQLSRLSEYWREVYEMFKYHYSQFTTKLTYPPNGNLRNRRLALFGFACYTQTKESKGSVAIDIAKYILEAGGQVNIYDPNVNDVEVVDALLEAGCQVPKENLKKVLNVHHSPKEALLDCETLIVCIGRPEIVNVKFGNLYNLMCKPAYLFDYGNILDHNNLLKIGFNVRTIGKSAEKTSFR</sequence>
<evidence type="ECO:0000313" key="10">
    <source>
        <dbReference type="EMBL" id="KAK6634578.1"/>
    </source>
</evidence>
<comment type="pathway">
    <text evidence="1">Nucleotide-sugar biosynthesis; UDP-alpha-D-glucuronate biosynthesis; UDP-alpha-D-glucuronate from UDP-alpha-D-glucose: step 1/1.</text>
</comment>
<evidence type="ECO:0000256" key="5">
    <source>
        <dbReference type="ARBA" id="ARBA00023002"/>
    </source>
</evidence>
<organism evidence="10 11">
    <name type="scientific">Polyplax serrata</name>
    <name type="common">Common mouse louse</name>
    <dbReference type="NCBI Taxonomy" id="468196"/>
    <lineage>
        <taxon>Eukaryota</taxon>
        <taxon>Metazoa</taxon>
        <taxon>Ecdysozoa</taxon>
        <taxon>Arthropoda</taxon>
        <taxon>Hexapoda</taxon>
        <taxon>Insecta</taxon>
        <taxon>Pterygota</taxon>
        <taxon>Neoptera</taxon>
        <taxon>Paraneoptera</taxon>
        <taxon>Psocodea</taxon>
        <taxon>Troctomorpha</taxon>
        <taxon>Phthiraptera</taxon>
        <taxon>Anoplura</taxon>
        <taxon>Polyplacidae</taxon>
        <taxon>Polyplax</taxon>
    </lineage>
</organism>
<name>A0AAN8PK12_POLSC</name>
<comment type="function">
    <text evidence="8">Involved in the biosynthesis of glycosaminoglycans; hyaluronan, chondroitin sulfate, and heparan sulfate.</text>
</comment>
<dbReference type="Gene3D" id="3.40.50.720">
    <property type="entry name" value="NAD(P)-binding Rossmann-like Domain"/>
    <property type="match status" value="2"/>
</dbReference>
<dbReference type="GO" id="GO:0006024">
    <property type="term" value="P:glycosaminoglycan biosynthetic process"/>
    <property type="evidence" value="ECO:0007669"/>
    <property type="project" value="TreeGrafter"/>
</dbReference>
<comment type="similarity">
    <text evidence="2 8">Belongs to the UDP-glucose/GDP-mannose dehydrogenase family.</text>
</comment>
<dbReference type="EC" id="1.1.1.22" evidence="3"/>
<dbReference type="InterPro" id="IPR036291">
    <property type="entry name" value="NAD(P)-bd_dom_sf"/>
</dbReference>
<dbReference type="PANTHER" id="PTHR11374:SF3">
    <property type="entry name" value="UDP-GLUCOSE 6-DEHYDROGENASE"/>
    <property type="match status" value="1"/>
</dbReference>
<dbReference type="InterPro" id="IPR014026">
    <property type="entry name" value="UDP-Glc/GDP-Man_DH_dimer"/>
</dbReference>
<proteinExistence type="inferred from homology"/>
<dbReference type="PANTHER" id="PTHR11374">
    <property type="entry name" value="UDP-GLUCOSE DEHYDROGENASE/UDP-MANNAC DEHYDROGENASE"/>
    <property type="match status" value="1"/>
</dbReference>
<evidence type="ECO:0000256" key="7">
    <source>
        <dbReference type="ARBA" id="ARBA00047473"/>
    </source>
</evidence>
<keyword evidence="5" id="KW-0560">Oxidoreductase</keyword>
<dbReference type="PIRSF" id="PIRSF000124">
    <property type="entry name" value="UDPglc_GDPman_dh"/>
    <property type="match status" value="1"/>
</dbReference>
<evidence type="ECO:0000256" key="2">
    <source>
        <dbReference type="ARBA" id="ARBA00006601"/>
    </source>
</evidence>
<dbReference type="InterPro" id="IPR014027">
    <property type="entry name" value="UDP-Glc/GDP-Man_DH_C"/>
</dbReference>
<dbReference type="SUPFAM" id="SSF51735">
    <property type="entry name" value="NAD(P)-binding Rossmann-fold domains"/>
    <property type="match status" value="1"/>
</dbReference>
<dbReference type="InterPro" id="IPR036220">
    <property type="entry name" value="UDP-Glc/GDP-Man_DH_C_sf"/>
</dbReference>
<dbReference type="SMART" id="SM00984">
    <property type="entry name" value="UDPG_MGDP_dh_C"/>
    <property type="match status" value="1"/>
</dbReference>
<dbReference type="InterPro" id="IPR028356">
    <property type="entry name" value="UDPglc_DH_euk"/>
</dbReference>
<evidence type="ECO:0000256" key="6">
    <source>
        <dbReference type="ARBA" id="ARBA00023027"/>
    </source>
</evidence>
<dbReference type="AlphaFoldDB" id="A0AAN8PK12"/>
<evidence type="ECO:0000313" key="11">
    <source>
        <dbReference type="Proteomes" id="UP001372834"/>
    </source>
</evidence>
<dbReference type="GO" id="GO:0003979">
    <property type="term" value="F:UDP-glucose 6-dehydrogenase activity"/>
    <property type="evidence" value="ECO:0007669"/>
    <property type="project" value="UniProtKB-EC"/>
</dbReference>
<dbReference type="GO" id="GO:0051287">
    <property type="term" value="F:NAD binding"/>
    <property type="evidence" value="ECO:0007669"/>
    <property type="project" value="InterPro"/>
</dbReference>
<evidence type="ECO:0000256" key="3">
    <source>
        <dbReference type="ARBA" id="ARBA00012954"/>
    </source>
</evidence>
<dbReference type="Pfam" id="PF03720">
    <property type="entry name" value="UDPG_MGDP_dh_C"/>
    <property type="match status" value="1"/>
</dbReference>
<evidence type="ECO:0000256" key="4">
    <source>
        <dbReference type="ARBA" id="ARBA00015132"/>
    </source>
</evidence>
<evidence type="ECO:0000256" key="8">
    <source>
        <dbReference type="PIRNR" id="PIRNR000124"/>
    </source>
</evidence>
<gene>
    <name evidence="10" type="ORF">RUM43_011979</name>
</gene>
<evidence type="ECO:0000259" key="9">
    <source>
        <dbReference type="SMART" id="SM00984"/>
    </source>
</evidence>
<accession>A0AAN8PK12</accession>
<dbReference type="SUPFAM" id="SSF48179">
    <property type="entry name" value="6-phosphogluconate dehydrogenase C-terminal domain-like"/>
    <property type="match status" value="1"/>
</dbReference>
<dbReference type="Pfam" id="PF00984">
    <property type="entry name" value="UDPG_MGDP_dh"/>
    <property type="match status" value="1"/>
</dbReference>
<protein>
    <recommendedName>
        <fullName evidence="4">UDP-glucose 6-dehydrogenase</fullName>
        <ecNumber evidence="3">1.1.1.22</ecNumber>
    </recommendedName>
</protein>
<dbReference type="InterPro" id="IPR017476">
    <property type="entry name" value="UDP-Glc/GDP-Man"/>
</dbReference>
<reference evidence="10 11" key="1">
    <citation type="submission" date="2023-10" db="EMBL/GenBank/DDBJ databases">
        <title>Genomes of two closely related lineages of the louse Polyplax serrata with different host specificities.</title>
        <authorList>
            <person name="Martinu J."/>
            <person name="Tarabai H."/>
            <person name="Stefka J."/>
            <person name="Hypsa V."/>
        </authorList>
    </citation>
    <scope>NUCLEOTIDE SEQUENCE [LARGE SCALE GENOMIC DNA]</scope>
    <source>
        <strain evidence="10">HR10_N</strain>
    </source>
</reference>
<dbReference type="Proteomes" id="UP001372834">
    <property type="component" value="Unassembled WGS sequence"/>
</dbReference>
<dbReference type="InterPro" id="IPR008927">
    <property type="entry name" value="6-PGluconate_DH-like_C_sf"/>
</dbReference>
<feature type="domain" description="UDP-glucose/GDP-mannose dehydrogenase C-terminal" evidence="9">
    <location>
        <begin position="331"/>
        <end position="447"/>
    </location>
</feature>
<dbReference type="Pfam" id="PF03721">
    <property type="entry name" value="UDPG_MGDP_dh_N"/>
    <property type="match status" value="1"/>
</dbReference>
<comment type="catalytic activity">
    <reaction evidence="7">
        <text>UDP-alpha-D-glucose + 2 NAD(+) + H2O = UDP-alpha-D-glucuronate + 2 NADH + 3 H(+)</text>
        <dbReference type="Rhea" id="RHEA:23596"/>
        <dbReference type="ChEBI" id="CHEBI:15377"/>
        <dbReference type="ChEBI" id="CHEBI:15378"/>
        <dbReference type="ChEBI" id="CHEBI:57540"/>
        <dbReference type="ChEBI" id="CHEBI:57945"/>
        <dbReference type="ChEBI" id="CHEBI:58052"/>
        <dbReference type="ChEBI" id="CHEBI:58885"/>
        <dbReference type="EC" id="1.1.1.22"/>
    </reaction>
</comment>